<dbReference type="AlphaFoldDB" id="A0A0F8WQG7"/>
<comment type="caution">
    <text evidence="4">The sequence shown here is derived from an EMBL/GenBank/DDBJ whole genome shotgun (WGS) entry which is preliminary data.</text>
</comment>
<keyword evidence="1" id="KW-0489">Methyltransferase</keyword>
<dbReference type="GO" id="GO:0003677">
    <property type="term" value="F:DNA binding"/>
    <property type="evidence" value="ECO:0007669"/>
    <property type="project" value="InterPro"/>
</dbReference>
<sequence>DEVHRVLKPTGHFVIEHKSLYRKKQCVLPEMWLVPLLKEAEMFLRDRLVWWFEIGGDIRKDYFTRRHGVFFWATKTLDTPFYADPIRIPSQWSRSDKRYNNLGAVPHNVFKINRVHNTRDWWRKDSGHPALFPPELIDIMVQSLTQPGDLVVDPFAGIGTVGAVCNWNDRRFIGYEISEDYASYGNEHMLVATRDTMGANWDWLKPDYVYPNGRRNPS</sequence>
<keyword evidence="2" id="KW-0808">Transferase</keyword>
<dbReference type="Gene3D" id="3.40.50.150">
    <property type="entry name" value="Vaccinia Virus protein VP39"/>
    <property type="match status" value="1"/>
</dbReference>
<protein>
    <recommendedName>
        <fullName evidence="3">DNA methylase N-4/N-6 domain-containing protein</fullName>
    </recommendedName>
</protein>
<evidence type="ECO:0000256" key="2">
    <source>
        <dbReference type="ARBA" id="ARBA00022679"/>
    </source>
</evidence>
<evidence type="ECO:0000313" key="4">
    <source>
        <dbReference type="EMBL" id="KKK50580.1"/>
    </source>
</evidence>
<accession>A0A0F8WQG7</accession>
<organism evidence="4">
    <name type="scientific">marine sediment metagenome</name>
    <dbReference type="NCBI Taxonomy" id="412755"/>
    <lineage>
        <taxon>unclassified sequences</taxon>
        <taxon>metagenomes</taxon>
        <taxon>ecological metagenomes</taxon>
    </lineage>
</organism>
<dbReference type="GO" id="GO:0008170">
    <property type="term" value="F:N-methyltransferase activity"/>
    <property type="evidence" value="ECO:0007669"/>
    <property type="project" value="InterPro"/>
</dbReference>
<proteinExistence type="predicted"/>
<dbReference type="InterPro" id="IPR001091">
    <property type="entry name" value="RM_Methyltransferase"/>
</dbReference>
<dbReference type="EMBL" id="LAZR01067947">
    <property type="protein sequence ID" value="KKK50580.1"/>
    <property type="molecule type" value="Genomic_DNA"/>
</dbReference>
<reference evidence="4" key="1">
    <citation type="journal article" date="2015" name="Nature">
        <title>Complex archaea that bridge the gap between prokaryotes and eukaryotes.</title>
        <authorList>
            <person name="Spang A."/>
            <person name="Saw J.H."/>
            <person name="Jorgensen S.L."/>
            <person name="Zaremba-Niedzwiedzka K."/>
            <person name="Martijn J."/>
            <person name="Lind A.E."/>
            <person name="van Eijk R."/>
            <person name="Schleper C."/>
            <person name="Guy L."/>
            <person name="Ettema T.J."/>
        </authorList>
    </citation>
    <scope>NUCLEOTIDE SEQUENCE</scope>
</reference>
<name>A0A0F8WQG7_9ZZZZ</name>
<dbReference type="Pfam" id="PF01555">
    <property type="entry name" value="N6_N4_Mtase"/>
    <property type="match status" value="1"/>
</dbReference>
<gene>
    <name evidence="4" type="ORF">LCGC14_3123590</name>
</gene>
<evidence type="ECO:0000256" key="1">
    <source>
        <dbReference type="ARBA" id="ARBA00022603"/>
    </source>
</evidence>
<dbReference type="GO" id="GO:0032259">
    <property type="term" value="P:methylation"/>
    <property type="evidence" value="ECO:0007669"/>
    <property type="project" value="UniProtKB-KW"/>
</dbReference>
<dbReference type="InterPro" id="IPR002941">
    <property type="entry name" value="DNA_methylase_N4/N6"/>
</dbReference>
<feature type="domain" description="DNA methylase N-4/N-6" evidence="3">
    <location>
        <begin position="1"/>
        <end position="184"/>
    </location>
</feature>
<feature type="non-terminal residue" evidence="4">
    <location>
        <position position="1"/>
    </location>
</feature>
<dbReference type="SUPFAM" id="SSF53335">
    <property type="entry name" value="S-adenosyl-L-methionine-dependent methyltransferases"/>
    <property type="match status" value="1"/>
</dbReference>
<dbReference type="PRINTS" id="PR00508">
    <property type="entry name" value="S21N4MTFRASE"/>
</dbReference>
<dbReference type="InterPro" id="IPR029063">
    <property type="entry name" value="SAM-dependent_MTases_sf"/>
</dbReference>
<evidence type="ECO:0000259" key="3">
    <source>
        <dbReference type="Pfam" id="PF01555"/>
    </source>
</evidence>